<dbReference type="PROSITE" id="PS50067">
    <property type="entry name" value="KINESIN_MOTOR_2"/>
    <property type="match status" value="1"/>
</dbReference>
<dbReference type="GO" id="GO:0007018">
    <property type="term" value="P:microtubule-based movement"/>
    <property type="evidence" value="ECO:0007669"/>
    <property type="project" value="InterPro"/>
</dbReference>
<feature type="region of interest" description="Disordered" evidence="6">
    <location>
        <begin position="305"/>
        <end position="415"/>
    </location>
</feature>
<feature type="compositionally biased region" description="Basic and acidic residues" evidence="6">
    <location>
        <begin position="557"/>
        <end position="570"/>
    </location>
</feature>
<feature type="compositionally biased region" description="Basic and acidic residues" evidence="6">
    <location>
        <begin position="581"/>
        <end position="594"/>
    </location>
</feature>
<dbReference type="InterPro" id="IPR027640">
    <property type="entry name" value="Kinesin-like_fam"/>
</dbReference>
<feature type="compositionally biased region" description="Polar residues" evidence="6">
    <location>
        <begin position="882"/>
        <end position="891"/>
    </location>
</feature>
<feature type="compositionally biased region" description="Polar residues" evidence="6">
    <location>
        <begin position="346"/>
        <end position="363"/>
    </location>
</feature>
<feature type="compositionally biased region" description="Low complexity" evidence="6">
    <location>
        <begin position="2005"/>
        <end position="2035"/>
    </location>
</feature>
<dbReference type="SUPFAM" id="SSF52540">
    <property type="entry name" value="P-loop containing nucleoside triphosphate hydrolases"/>
    <property type="match status" value="1"/>
</dbReference>
<dbReference type="InterPro" id="IPR001752">
    <property type="entry name" value="Kinesin_motor_dom"/>
</dbReference>
<dbReference type="PANTHER" id="PTHR21608">
    <property type="entry name" value="KINESIN-LIKE PROTEIN CG14535"/>
    <property type="match status" value="1"/>
</dbReference>
<accession>A0A9Q0IQM3</accession>
<feature type="compositionally biased region" description="Polar residues" evidence="6">
    <location>
        <begin position="234"/>
        <end position="262"/>
    </location>
</feature>
<feature type="region of interest" description="Disordered" evidence="6">
    <location>
        <begin position="1614"/>
        <end position="1777"/>
    </location>
</feature>
<dbReference type="Gene3D" id="3.40.850.10">
    <property type="entry name" value="Kinesin motor domain"/>
    <property type="match status" value="1"/>
</dbReference>
<feature type="compositionally biased region" description="Polar residues" evidence="6">
    <location>
        <begin position="452"/>
        <end position="468"/>
    </location>
</feature>
<feature type="region of interest" description="Disordered" evidence="6">
    <location>
        <begin position="444"/>
        <end position="958"/>
    </location>
</feature>
<feature type="compositionally biased region" description="Basic and acidic residues" evidence="6">
    <location>
        <begin position="601"/>
        <end position="618"/>
    </location>
</feature>
<keyword evidence="4" id="KW-0206">Cytoskeleton</keyword>
<dbReference type="OrthoDB" id="8862460at2759"/>
<feature type="compositionally biased region" description="Polar residues" evidence="6">
    <location>
        <begin position="1701"/>
        <end position="1713"/>
    </location>
</feature>
<feature type="compositionally biased region" description="Basic and acidic residues" evidence="6">
    <location>
        <begin position="872"/>
        <end position="881"/>
    </location>
</feature>
<feature type="compositionally biased region" description="Polar residues" evidence="6">
    <location>
        <begin position="322"/>
        <end position="335"/>
    </location>
</feature>
<feature type="compositionally biased region" description="Basic and acidic residues" evidence="6">
    <location>
        <begin position="672"/>
        <end position="682"/>
    </location>
</feature>
<feature type="compositionally biased region" description="Basic and acidic residues" evidence="6">
    <location>
        <begin position="2036"/>
        <end position="2050"/>
    </location>
</feature>
<feature type="compositionally biased region" description="Basic and acidic residues" evidence="6">
    <location>
        <begin position="312"/>
        <end position="321"/>
    </location>
</feature>
<feature type="compositionally biased region" description="Basic and acidic residues" evidence="6">
    <location>
        <begin position="713"/>
        <end position="726"/>
    </location>
</feature>
<proteinExistence type="inferred from homology"/>
<evidence type="ECO:0000313" key="9">
    <source>
        <dbReference type="Proteomes" id="UP001148018"/>
    </source>
</evidence>
<feature type="compositionally biased region" description="Basic and acidic residues" evidence="6">
    <location>
        <begin position="469"/>
        <end position="481"/>
    </location>
</feature>
<feature type="compositionally biased region" description="Polar residues" evidence="6">
    <location>
        <begin position="920"/>
        <end position="929"/>
    </location>
</feature>
<evidence type="ECO:0000256" key="2">
    <source>
        <dbReference type="ARBA" id="ARBA00022741"/>
    </source>
</evidence>
<feature type="compositionally biased region" description="Low complexity" evidence="6">
    <location>
        <begin position="892"/>
        <end position="901"/>
    </location>
</feature>
<feature type="compositionally biased region" description="Basic and acidic residues" evidence="6">
    <location>
        <begin position="645"/>
        <end position="658"/>
    </location>
</feature>
<comment type="caution">
    <text evidence="8">The sequence shown here is derived from an EMBL/GenBank/DDBJ whole genome shotgun (WGS) entry which is preliminary data.</text>
</comment>
<evidence type="ECO:0000256" key="5">
    <source>
        <dbReference type="PROSITE-ProRule" id="PRU00283"/>
    </source>
</evidence>
<feature type="region of interest" description="Disordered" evidence="6">
    <location>
        <begin position="1997"/>
        <end position="2175"/>
    </location>
</feature>
<dbReference type="Proteomes" id="UP001148018">
    <property type="component" value="Unassembled WGS sequence"/>
</dbReference>
<dbReference type="Pfam" id="PF00225">
    <property type="entry name" value="Kinesin"/>
    <property type="match status" value="1"/>
</dbReference>
<dbReference type="PANTHER" id="PTHR21608:SF8">
    <property type="entry name" value="KINESIN-LIKE PROTEIN KIF26B"/>
    <property type="match status" value="1"/>
</dbReference>
<evidence type="ECO:0000259" key="7">
    <source>
        <dbReference type="PROSITE" id="PS50067"/>
    </source>
</evidence>
<feature type="compositionally biased region" description="Basic and acidic residues" evidence="6">
    <location>
        <begin position="625"/>
        <end position="638"/>
    </location>
</feature>
<feature type="compositionally biased region" description="Basic and acidic residues" evidence="6">
    <location>
        <begin position="930"/>
        <end position="940"/>
    </location>
</feature>
<feature type="compositionally biased region" description="Basic and acidic residues" evidence="6">
    <location>
        <begin position="777"/>
        <end position="794"/>
    </location>
</feature>
<feature type="compositionally biased region" description="Polar residues" evidence="6">
    <location>
        <begin position="1659"/>
        <end position="1671"/>
    </location>
</feature>
<dbReference type="EMBL" id="JANIIK010000042">
    <property type="protein sequence ID" value="KAJ3606775.1"/>
    <property type="molecule type" value="Genomic_DNA"/>
</dbReference>
<dbReference type="InterPro" id="IPR057090">
    <property type="entry name" value="HTH_KIF26A_B_1st"/>
</dbReference>
<keyword evidence="4" id="KW-0963">Cytoplasm</keyword>
<sequence length="2196" mass="244914">MSYFTWNEEPCPPAGRGTRWTSQVPNYSKTIAFLADESPGGEVVDVCPPARPGGGARPPPEGFGTSGEDAQRSASCHSRSVKSLAGQFGGSSADRGRFSPSLAASGTARCALGMPGVGAARRGGGGGEGGGEEERKVAPRCDKCSLTLVALKKQALSLVVHQHFSSKDLAAVSTFLHNNLRVHSSRSTTDPRERDRDQGLCISCGVHLNQLKQEAVQLALSRENSRWPDHASPEHSSGSPPTANPGNYGNQGSPTITGTGSPRRQETGQYGHESSRDTVQPVESEVAGVPQQYSFTQGYMSPQTLQRNQQHNQDRPQDQTQDRMPQWNPEQTQDLPQERPHDCPQDWTTQRTLDPPQSRTPQRNQERNLVCPQVCPQDRTLDLPQDQTPQRTLDHPQAHPHNHHQDQTLDHPESRTPQRNLEWTLDHPQDHPQNQTQHTRHILDPHDHHQDQTPQWTLDRSQNRTTQRNPERTLDHTKDHLQSQTPQRNPERILDHPKKQTRDCPQNQTPQKPLERVLCHPQDQTLDRPQNRTPQRTLERTLDHPQDHPQNRTPQRTLERILDHPQDRTLDLPQNQTPQRTLERTLDHPEDHPQNRTPQRTLERILDHPQDRTLDRSRNRTPQRTLERTLDHPQDHRQNRTPQRTMERILDHPQDRTLDLPQNQTPQRTLKRTLDHPEDHPQNRTPQRTLERIQDHPQDRTLDRSQNRTPQRTLERTLDHPQDHRQNRTPQRTMERILDHPQDRTLDHPQNRTSQRTLERTLDHPQDHPQNRTPQRTMERILDHPQDRTLDRPQNRTSQRTLERTLDHPQDHPQNRTPQRTMERILDHPQDRTLDRPQNRTRHRSLERILDHPQDHLHDRHQDHTPQWNPERNLDRTHDQTQSRTPHWNSEQTLTRTTPQRTLDRPQNRTPQRTLDRTAQWKSEQILNRSQDRTPQHTPERTPQTLRRRAPKASNPDMNRWVAEQQQLYKAGGGVPGGTLQRSPKMAHIARVATIANSAAMAFLARAAQKLNLRRKGPSGGPGGTGPSAHRSTCFRGLIEKNPPPVPPCLLQNSSRTREPQNAGQVKVILRVCPPPPLSSDGPLRAPLLRMDPSRKRVTVVEPTWNSLPRAKLTQRRQEKALFKTYTFDAVYPQEAGQVEVCTGVLTDVIRSVVGGADGCILGLGCLDPGSWSAMVGSDEGHQKLGVMPCSIPWLYGAVERWKERTWTDLSVSVSAVELRWAGRGGPGEGDQGVEESLRDLLAEVAPAPTSGAPGRRAAHLTLHEDPLLGVQVRGGRGWRRVEEGGGVEVMECPTAERAASLLDAAIASRLHGNQANVTSSPACHNNNNINSVMFFTLHVQPPRIDLSAGAKAPRGPSRLTMIDVCGSMKMMAVVNKTRGGLPQSGLGSVFYSFLSGNKNIPSKGSKLTMMLRESLGRSNCLTTVIGQVSDLPVHLPEALSTIYLVSHIRKQSTSCSPCGRSLGKDKRPRGHGAMRSFHSTGQVNMDTPRLRLCGDLDERSSSDQSCDTVIHIGSDGAVHNPKSARMLPLTRPQFVPIVPSLHHGEPAADDHEFTALLQELLKIPQSQAEQKKDKLLRGKVEPPMVEAKPPERDCLKCETFAELQERLGCIDGSEAATEAPKPPSKHPSVDDVTAETRPQKDTAAVQNESAKEAPKTLGRSSQEYIHTHTSVGEKKSDAAASEDTFQREDSGLYDCEDGSAASSTEEPQNQSLGRGRILRPNRSEMPNSATPRSSSDSSEKEELQGMGSPCVLGLVPQPTESQRVSEDSEWPLDRDGHDEIVYSMVEEVTISGAVDRDAKGRSIIRIRENAQSAASYDETKAKNYSNRQKNTDRHHPRGAEPVYPTATPPGRLGGGAAHRDVRNAPKGIAASLGCLATIPDDLKTNSLPRGWQGPDHGEGRRVGRHVTRQPSGMTSSTPSSPRVTMERRHRRHHRSRNDDLDRSPPPRKNHHSEDNSKRSDSLNGLKSAVAEQTCSWNFGAKLRQLARRTNSLGRTPVEFQSLDRGSSTASVSSRASSKGSSKGSVEGTKGSSKGSYEETFKGKGKRTYEGESTLARNIRSPKKSPRCVPAVEPSHHSGASNSYPSPQSHRSTSSKLSAVGKLKMATPRVRRVSNPGTKTLSFSHINRSASLSPDRKAFSRDPASCFPSLSSSPPWSIPSLSRTQSQSSSCCSAATKSPIHGVIDGRFSDFLKDRE</sequence>
<feature type="compositionally biased region" description="Basic and acidic residues" evidence="6">
    <location>
        <begin position="392"/>
        <end position="415"/>
    </location>
</feature>
<feature type="compositionally biased region" description="Basic and acidic residues" evidence="6">
    <location>
        <begin position="689"/>
        <end position="706"/>
    </location>
</feature>
<feature type="compositionally biased region" description="Polar residues" evidence="6">
    <location>
        <begin position="2078"/>
        <end position="2097"/>
    </location>
</feature>
<feature type="compositionally biased region" description="Basic and acidic residues" evidence="6">
    <location>
        <begin position="1952"/>
        <end position="1961"/>
    </location>
</feature>
<feature type="compositionally biased region" description="Basic and acidic residues" evidence="6">
    <location>
        <begin position="537"/>
        <end position="550"/>
    </location>
</feature>
<feature type="compositionally biased region" description="Basic and acidic residues" evidence="6">
    <location>
        <begin position="757"/>
        <end position="770"/>
    </location>
</feature>
<dbReference type="InterPro" id="IPR036961">
    <property type="entry name" value="Kinesin_motor_dom_sf"/>
</dbReference>
<dbReference type="GO" id="GO:0005856">
    <property type="term" value="C:cytoskeleton"/>
    <property type="evidence" value="ECO:0007669"/>
    <property type="project" value="UniProtKB-SubCell"/>
</dbReference>
<comment type="subcellular location">
    <subcellularLocation>
        <location evidence="1">Cytoplasm</location>
        <location evidence="1">Cytoskeleton</location>
    </subcellularLocation>
</comment>
<feature type="compositionally biased region" description="Polar residues" evidence="6">
    <location>
        <begin position="1725"/>
        <end position="1737"/>
    </location>
</feature>
<gene>
    <name evidence="8" type="ORF">NHX12_026294</name>
</gene>
<protein>
    <recommendedName>
        <fullName evidence="7">Kinesin motor domain-containing protein</fullName>
    </recommendedName>
</protein>
<feature type="region of interest" description="Disordered" evidence="6">
    <location>
        <begin position="1885"/>
        <end position="1965"/>
    </location>
</feature>
<evidence type="ECO:0000256" key="6">
    <source>
        <dbReference type="SAM" id="MobiDB-lite"/>
    </source>
</evidence>
<feature type="region of interest" description="Disordered" evidence="6">
    <location>
        <begin position="48"/>
        <end position="76"/>
    </location>
</feature>
<feature type="region of interest" description="Disordered" evidence="6">
    <location>
        <begin position="220"/>
        <end position="285"/>
    </location>
</feature>
<keyword evidence="3" id="KW-0067">ATP-binding</keyword>
<dbReference type="SMART" id="SM00129">
    <property type="entry name" value="KISc"/>
    <property type="match status" value="1"/>
</dbReference>
<dbReference type="InterPro" id="IPR027417">
    <property type="entry name" value="P-loop_NTPase"/>
</dbReference>
<dbReference type="GO" id="GO:0005524">
    <property type="term" value="F:ATP binding"/>
    <property type="evidence" value="ECO:0007669"/>
    <property type="project" value="UniProtKB-KW"/>
</dbReference>
<feature type="compositionally biased region" description="Polar residues" evidence="6">
    <location>
        <begin position="2115"/>
        <end position="2132"/>
    </location>
</feature>
<feature type="compositionally biased region" description="Basic and acidic residues" evidence="6">
    <location>
        <begin position="801"/>
        <end position="814"/>
    </location>
</feature>
<evidence type="ECO:0000256" key="1">
    <source>
        <dbReference type="ARBA" id="ARBA00004245"/>
    </source>
</evidence>
<feature type="region of interest" description="Disordered" evidence="6">
    <location>
        <begin position="1457"/>
        <end position="1482"/>
    </location>
</feature>
<dbReference type="GO" id="GO:0003777">
    <property type="term" value="F:microtubule motor activity"/>
    <property type="evidence" value="ECO:0007669"/>
    <property type="project" value="InterPro"/>
</dbReference>
<evidence type="ECO:0000313" key="8">
    <source>
        <dbReference type="EMBL" id="KAJ3606775.1"/>
    </source>
</evidence>
<feature type="domain" description="Kinesin motor" evidence="7">
    <location>
        <begin position="1065"/>
        <end position="1452"/>
    </location>
</feature>
<feature type="compositionally biased region" description="Basic and acidic residues" evidence="6">
    <location>
        <begin position="733"/>
        <end position="750"/>
    </location>
</feature>
<feature type="region of interest" description="Disordered" evidence="6">
    <location>
        <begin position="1808"/>
        <end position="1865"/>
    </location>
</feature>
<reference evidence="8" key="1">
    <citation type="submission" date="2022-07" db="EMBL/GenBank/DDBJ databases">
        <title>Chromosome-level genome of Muraenolepis orangiensis.</title>
        <authorList>
            <person name="Kim J."/>
        </authorList>
    </citation>
    <scope>NUCLEOTIDE SEQUENCE</scope>
    <source>
        <strain evidence="8">KU_S4_2022</strain>
        <tissue evidence="8">Muscle</tissue>
    </source>
</reference>
<feature type="compositionally biased region" description="Basic and acidic residues" evidence="6">
    <location>
        <begin position="489"/>
        <end position="502"/>
    </location>
</feature>
<feature type="compositionally biased region" description="Low complexity" evidence="6">
    <location>
        <begin position="2143"/>
        <end position="2175"/>
    </location>
</feature>
<dbReference type="GO" id="GO:0008017">
    <property type="term" value="F:microtubule binding"/>
    <property type="evidence" value="ECO:0007669"/>
    <property type="project" value="InterPro"/>
</dbReference>
<feature type="compositionally biased region" description="Basic and acidic residues" evidence="6">
    <location>
        <begin position="1764"/>
        <end position="1777"/>
    </location>
</feature>
<organism evidence="8 9">
    <name type="scientific">Muraenolepis orangiensis</name>
    <name type="common">Patagonian moray cod</name>
    <dbReference type="NCBI Taxonomy" id="630683"/>
    <lineage>
        <taxon>Eukaryota</taxon>
        <taxon>Metazoa</taxon>
        <taxon>Chordata</taxon>
        <taxon>Craniata</taxon>
        <taxon>Vertebrata</taxon>
        <taxon>Euteleostomi</taxon>
        <taxon>Actinopterygii</taxon>
        <taxon>Neopterygii</taxon>
        <taxon>Teleostei</taxon>
        <taxon>Neoteleostei</taxon>
        <taxon>Acanthomorphata</taxon>
        <taxon>Zeiogadaria</taxon>
        <taxon>Gadariae</taxon>
        <taxon>Gadiformes</taxon>
        <taxon>Muraenolepidoidei</taxon>
        <taxon>Muraenolepididae</taxon>
        <taxon>Muraenolepis</taxon>
    </lineage>
</organism>
<comment type="similarity">
    <text evidence="5">Belongs to the TRAFAC class myosin-kinesin ATPase superfamily. Kinesin family.</text>
</comment>
<name>A0A9Q0IQM3_9TELE</name>
<feature type="non-terminal residue" evidence="8">
    <location>
        <position position="1"/>
    </location>
</feature>
<keyword evidence="2" id="KW-0547">Nucleotide-binding</keyword>
<evidence type="ECO:0000256" key="3">
    <source>
        <dbReference type="ARBA" id="ARBA00022840"/>
    </source>
</evidence>
<dbReference type="Pfam" id="PF23081">
    <property type="entry name" value="HTH_KIF26A_B_1st"/>
    <property type="match status" value="1"/>
</dbReference>
<keyword evidence="9" id="KW-1185">Reference proteome</keyword>
<feature type="compositionally biased region" description="Basic and acidic residues" evidence="6">
    <location>
        <begin position="821"/>
        <end position="864"/>
    </location>
</feature>
<feature type="compositionally biased region" description="Basic and acidic residues" evidence="6">
    <location>
        <begin position="223"/>
        <end position="233"/>
    </location>
</feature>
<comment type="caution">
    <text evidence="5">Lacks conserved residue(s) required for the propagation of feature annotation.</text>
</comment>
<evidence type="ECO:0000256" key="4">
    <source>
        <dbReference type="ARBA" id="ARBA00023212"/>
    </source>
</evidence>